<dbReference type="Gene3D" id="1.10.579.10">
    <property type="entry name" value="DNA Cyclobutane Dipyrimidine Photolyase, subunit A, domain 3"/>
    <property type="match status" value="1"/>
</dbReference>
<dbReference type="Proteomes" id="UP000243797">
    <property type="component" value="Unassembled WGS sequence"/>
</dbReference>
<feature type="binding site" evidence="5">
    <location>
        <position position="291"/>
    </location>
    <ligand>
        <name>FAD</name>
        <dbReference type="ChEBI" id="CHEBI:57692"/>
    </ligand>
</feature>
<keyword evidence="4 7" id="KW-0157">Chromophore</keyword>
<organism evidence="10 11">
    <name type="scientific">Sphaceloma murrayae</name>
    <dbReference type="NCBI Taxonomy" id="2082308"/>
    <lineage>
        <taxon>Eukaryota</taxon>
        <taxon>Fungi</taxon>
        <taxon>Dikarya</taxon>
        <taxon>Ascomycota</taxon>
        <taxon>Pezizomycotina</taxon>
        <taxon>Dothideomycetes</taxon>
        <taxon>Dothideomycetidae</taxon>
        <taxon>Myriangiales</taxon>
        <taxon>Elsinoaceae</taxon>
        <taxon>Sphaceloma</taxon>
    </lineage>
</organism>
<reference evidence="10 11" key="1">
    <citation type="submission" date="2017-06" db="EMBL/GenBank/DDBJ databases">
        <title>Draft genome sequence of a variant of Elsinoe murrayae.</title>
        <authorList>
            <person name="Cheng Q."/>
        </authorList>
    </citation>
    <scope>NUCLEOTIDE SEQUENCE [LARGE SCALE GENOMIC DNA]</scope>
    <source>
        <strain evidence="10 11">CQ-2017a</strain>
    </source>
</reference>
<dbReference type="PANTHER" id="PTHR11455">
    <property type="entry name" value="CRYPTOCHROME"/>
    <property type="match status" value="1"/>
</dbReference>
<dbReference type="InterPro" id="IPR014133">
    <property type="entry name" value="Cry_DASH"/>
</dbReference>
<keyword evidence="11" id="KW-1185">Reference proteome</keyword>
<dbReference type="GO" id="GO:0003904">
    <property type="term" value="F:deoxyribodipyrimidine photo-lyase activity"/>
    <property type="evidence" value="ECO:0007669"/>
    <property type="project" value="TreeGrafter"/>
</dbReference>
<dbReference type="NCBIfam" id="TIGR02765">
    <property type="entry name" value="crypto_DASH"/>
    <property type="match status" value="1"/>
</dbReference>
<gene>
    <name evidence="10" type="ORF">CAC42_2107</name>
</gene>
<dbReference type="InterPro" id="IPR005101">
    <property type="entry name" value="Cryptochr/Photolyase_FAD-bd"/>
</dbReference>
<accession>A0A2K1QI86</accession>
<dbReference type="GO" id="GO:0071949">
    <property type="term" value="F:FAD binding"/>
    <property type="evidence" value="ECO:0007669"/>
    <property type="project" value="TreeGrafter"/>
</dbReference>
<feature type="region of interest" description="Disordered" evidence="8">
    <location>
        <begin position="573"/>
        <end position="615"/>
    </location>
</feature>
<dbReference type="PROSITE" id="PS51645">
    <property type="entry name" value="PHR_CRY_ALPHA_BETA"/>
    <property type="match status" value="1"/>
</dbReference>
<sequence length="615" mass="68038">MAAKERVLVYVLRRDLRIADNPVFHEVAKLSQQSQRPFTHFLPLYIFPANQIEVGGFVAGPGKRSPYPDARSQVGGFWRCGPHRAKFIAESVWDLKKDLDKVKSDLIIRVGSVNDAVRSLLQGFADGKGDAEVSAVWMTAEEGVEEKREERDVKQLCGQFKADFKMFKDEKYFVDDRDLPFQSARELSDVFTSFRKTVEPLREAPRKTLPAPQQLLPLPSTIPPQFDPFTIPTTLKDLITALHAPLSPTMQLPDMPTLPPNVSSAHPFIGGSATGHDRISHLLTSGSMSAYKDTRNGLLGEDFSTKLSAWLALGCITARQVHFYLLDFEDARTELGKGSPGYGKGENKGTAAVRFELLWRDYMRLCTRKFGPRLFRVEGFRDDKSAGWKYVSGPVRAGEKKKGGGGGGGGGGETEDKVLRFLQGRTGTGLIDASQREVFLTGYTSNRARQNVASYLAKHLGIDWRIGAEWYEATLVDYDVSSNWGNWQYVAGVGNDPRGEQRVFNPVKQALDYDAKGEYIKAWVPELSGLGEQGEELMGVFQAWRLSEGQREKLGLTGTEWVEKPLVRIDFQLNRRGGGNGGRGRGRGRGGGGGGGRGRGGPQGRRGHMEKAGYM</sequence>
<dbReference type="OrthoDB" id="435881at2759"/>
<evidence type="ECO:0000256" key="4">
    <source>
        <dbReference type="ARBA" id="ARBA00022991"/>
    </source>
</evidence>
<feature type="binding site" evidence="5">
    <location>
        <begin position="304"/>
        <end position="308"/>
    </location>
    <ligand>
        <name>FAD</name>
        <dbReference type="ChEBI" id="CHEBI:57692"/>
    </ligand>
</feature>
<name>A0A2K1QI86_9PEZI</name>
<dbReference type="InterPro" id="IPR002081">
    <property type="entry name" value="Cryptochrome/DNA_photolyase_1"/>
</dbReference>
<feature type="site" description="Electron transfer via tryptophanyl radical" evidence="6">
    <location>
        <position position="388"/>
    </location>
</feature>
<feature type="compositionally biased region" description="Gly residues" evidence="8">
    <location>
        <begin position="576"/>
        <end position="604"/>
    </location>
</feature>
<dbReference type="SUPFAM" id="SSF52425">
    <property type="entry name" value="Cryptochrome/photolyase, N-terminal domain"/>
    <property type="match status" value="1"/>
</dbReference>
<evidence type="ECO:0000259" key="9">
    <source>
        <dbReference type="PROSITE" id="PS51645"/>
    </source>
</evidence>
<comment type="function">
    <text evidence="7">May have a photoreceptor function.</text>
</comment>
<evidence type="ECO:0000256" key="7">
    <source>
        <dbReference type="RuleBase" id="RU367151"/>
    </source>
</evidence>
<dbReference type="PRINTS" id="PR00147">
    <property type="entry name" value="DNAPHOTLYASE"/>
</dbReference>
<dbReference type="InParanoid" id="A0A2K1QI86"/>
<dbReference type="GO" id="GO:0003684">
    <property type="term" value="F:damaged DNA binding"/>
    <property type="evidence" value="ECO:0007669"/>
    <property type="project" value="TreeGrafter"/>
</dbReference>
<dbReference type="Pfam" id="PF03441">
    <property type="entry name" value="FAD_binding_7"/>
    <property type="match status" value="1"/>
</dbReference>
<dbReference type="GO" id="GO:0000719">
    <property type="term" value="P:photoreactive repair"/>
    <property type="evidence" value="ECO:0007669"/>
    <property type="project" value="TreeGrafter"/>
</dbReference>
<evidence type="ECO:0000256" key="6">
    <source>
        <dbReference type="PIRSR" id="PIRSR602081-2"/>
    </source>
</evidence>
<comment type="cofactor">
    <cofactor evidence="5 7">
        <name>FAD</name>
        <dbReference type="ChEBI" id="CHEBI:57692"/>
    </cofactor>
    <text evidence="5 7">Binds 1 FAD per subunit.</text>
</comment>
<evidence type="ECO:0000256" key="3">
    <source>
        <dbReference type="ARBA" id="ARBA00022827"/>
    </source>
</evidence>
<feature type="site" description="Electron transfer via tryptophanyl radical" evidence="6">
    <location>
        <position position="487"/>
    </location>
</feature>
<protein>
    <recommendedName>
        <fullName evidence="7">Cryptochrome DASH</fullName>
    </recommendedName>
</protein>
<dbReference type="InterPro" id="IPR036134">
    <property type="entry name" value="Crypto/Photolyase_FAD-like_sf"/>
</dbReference>
<dbReference type="Pfam" id="PF00875">
    <property type="entry name" value="DNA_photolyase"/>
    <property type="match status" value="1"/>
</dbReference>
<dbReference type="PANTHER" id="PTHR11455:SF22">
    <property type="entry name" value="CRYPTOCHROME DASH"/>
    <property type="match status" value="1"/>
</dbReference>
<dbReference type="Gene3D" id="1.25.40.80">
    <property type="match status" value="1"/>
</dbReference>
<dbReference type="InterPro" id="IPR036155">
    <property type="entry name" value="Crypto/Photolyase_N_sf"/>
</dbReference>
<keyword evidence="3 5" id="KW-0274">FAD</keyword>
<comment type="caution">
    <text evidence="10">The sequence shown here is derived from an EMBL/GenBank/DDBJ whole genome shotgun (WGS) entry which is preliminary data.</text>
</comment>
<feature type="binding site" evidence="5">
    <location>
        <begin position="477"/>
        <end position="479"/>
    </location>
    <ligand>
        <name>FAD</name>
        <dbReference type="ChEBI" id="CHEBI:57692"/>
    </ligand>
</feature>
<dbReference type="Gene3D" id="3.40.50.620">
    <property type="entry name" value="HUPs"/>
    <property type="match status" value="1"/>
</dbReference>
<keyword evidence="2 5" id="KW-0285">Flavoprotein</keyword>
<evidence type="ECO:0000313" key="11">
    <source>
        <dbReference type="Proteomes" id="UP000243797"/>
    </source>
</evidence>
<feature type="site" description="Electron transfer via tryptophanyl radical" evidence="6">
    <location>
        <position position="464"/>
    </location>
</feature>
<evidence type="ECO:0000256" key="8">
    <source>
        <dbReference type="SAM" id="MobiDB-lite"/>
    </source>
</evidence>
<feature type="domain" description="Photolyase/cryptochrome alpha/beta" evidence="9">
    <location>
        <begin position="6"/>
        <end position="172"/>
    </location>
</feature>
<dbReference type="STRING" id="2082308.A0A2K1QI86"/>
<proteinExistence type="inferred from homology"/>
<dbReference type="InterPro" id="IPR014729">
    <property type="entry name" value="Rossmann-like_a/b/a_fold"/>
</dbReference>
<comment type="similarity">
    <text evidence="1 7">Belongs to the DNA photolyase class-1 family.</text>
</comment>
<dbReference type="InterPro" id="IPR006050">
    <property type="entry name" value="DNA_photolyase_N"/>
</dbReference>
<evidence type="ECO:0000256" key="5">
    <source>
        <dbReference type="PIRSR" id="PIRSR602081-1"/>
    </source>
</evidence>
<dbReference type="SUPFAM" id="SSF48173">
    <property type="entry name" value="Cryptochrome/photolyase FAD-binding domain"/>
    <property type="match status" value="1"/>
</dbReference>
<evidence type="ECO:0000313" key="10">
    <source>
        <dbReference type="EMBL" id="PNS14878.1"/>
    </source>
</evidence>
<dbReference type="AlphaFoldDB" id="A0A2K1QI86"/>
<dbReference type="EMBL" id="NKHZ01000081">
    <property type="protein sequence ID" value="PNS14878.1"/>
    <property type="molecule type" value="Genomic_DNA"/>
</dbReference>
<evidence type="ECO:0000256" key="2">
    <source>
        <dbReference type="ARBA" id="ARBA00022630"/>
    </source>
</evidence>
<comment type="cofactor">
    <cofactor evidence="7">
        <name>(6R)-5,10-methylene-5,6,7,8-tetrahydrofolate</name>
        <dbReference type="ChEBI" id="CHEBI:15636"/>
    </cofactor>
    <text evidence="7">Binds 1 5,10-methenyltetrahydrofolate (MTHF) per subunit.</text>
</comment>
<evidence type="ECO:0000256" key="1">
    <source>
        <dbReference type="ARBA" id="ARBA00005862"/>
    </source>
</evidence>